<dbReference type="AlphaFoldDB" id="A0A5N6E781"/>
<accession>A0A5N6E781</accession>
<name>A0A5N6E781_9EURO</name>
<keyword evidence="2" id="KW-1185">Reference proteome</keyword>
<dbReference type="Proteomes" id="UP000326799">
    <property type="component" value="Unassembled WGS sequence"/>
</dbReference>
<evidence type="ECO:0000313" key="1">
    <source>
        <dbReference type="EMBL" id="KAB8213422.1"/>
    </source>
</evidence>
<sequence>MPSCTVPAMVCATFGALSHSCWMTVWNYFDQPKILFVLWIPEYLRCTTKFNVCMGSNHINEFAEQFDQLLLDFGRYIGFVQLLNANAIGHHDQMSRSYSRMSER</sequence>
<protein>
    <submittedName>
        <fullName evidence="1">Uncharacterized protein</fullName>
    </submittedName>
</protein>
<dbReference type="EMBL" id="ML733617">
    <property type="protein sequence ID" value="KAB8213422.1"/>
    <property type="molecule type" value="Genomic_DNA"/>
</dbReference>
<gene>
    <name evidence="1" type="ORF">BDV33DRAFT_184811</name>
</gene>
<evidence type="ECO:0000313" key="2">
    <source>
        <dbReference type="Proteomes" id="UP000326799"/>
    </source>
</evidence>
<reference evidence="1 2" key="1">
    <citation type="submission" date="2019-04" db="EMBL/GenBank/DDBJ databases">
        <title>Fungal friends and foes A comparative genomics study of 23 Aspergillus species from section Flavi.</title>
        <authorList>
            <consortium name="DOE Joint Genome Institute"/>
            <person name="Kjaerbolling I."/>
            <person name="Vesth T.C."/>
            <person name="Frisvad J.C."/>
            <person name="Nybo J.L."/>
            <person name="Theobald S."/>
            <person name="Kildgaard S."/>
            <person name="Petersen T.I."/>
            <person name="Kuo A."/>
            <person name="Sato A."/>
            <person name="Lyhne E.K."/>
            <person name="Kogle M.E."/>
            <person name="Wiebenga A."/>
            <person name="Kun R.S."/>
            <person name="Lubbers R.J."/>
            <person name="Makela M.R."/>
            <person name="Barry K."/>
            <person name="Chovatia M."/>
            <person name="Clum A."/>
            <person name="Daum C."/>
            <person name="Haridas S."/>
            <person name="He G."/>
            <person name="LaButti K."/>
            <person name="Lipzen A."/>
            <person name="Mondo S."/>
            <person name="Pangilinan J."/>
            <person name="Riley R."/>
            <person name="Salamov A."/>
            <person name="Simmons B.A."/>
            <person name="Magnuson J.K."/>
            <person name="Henrissat B."/>
            <person name="Mortensen U.H."/>
            <person name="Larsen T.O."/>
            <person name="De vries R.P."/>
            <person name="Grigoriev I.V."/>
            <person name="Machida M."/>
            <person name="Baker S.E."/>
            <person name="Andersen M.R."/>
        </authorList>
    </citation>
    <scope>NUCLEOTIDE SEQUENCE [LARGE SCALE GENOMIC DNA]</scope>
    <source>
        <strain evidence="1 2">CBS 126849</strain>
    </source>
</reference>
<proteinExistence type="predicted"/>
<organism evidence="1 2">
    <name type="scientific">Aspergillus novoparasiticus</name>
    <dbReference type="NCBI Taxonomy" id="986946"/>
    <lineage>
        <taxon>Eukaryota</taxon>
        <taxon>Fungi</taxon>
        <taxon>Dikarya</taxon>
        <taxon>Ascomycota</taxon>
        <taxon>Pezizomycotina</taxon>
        <taxon>Eurotiomycetes</taxon>
        <taxon>Eurotiomycetidae</taxon>
        <taxon>Eurotiales</taxon>
        <taxon>Aspergillaceae</taxon>
        <taxon>Aspergillus</taxon>
        <taxon>Aspergillus subgen. Circumdati</taxon>
    </lineage>
</organism>